<sequence>MIDIGEFIRSEKARRENEARSMPLQLEEYAKQSVAKMGYWHAWFPLSNYMLSLHIPSDEFDRGRYYHTHLYYELVYVLRGSFINNTPEGDFLLTQGDVMLLDPRARHAPYTPEEDDIVFNFMLPIPDMQKAFPLFQKDSPLLYSFLAGYFFHIDAMPDILVFHTRDDPIIRHLFEALILSTINADARPEFPHAYLAILFDSLKRFHTFREDEVFPTRMFDEIPQILTYISQSIRTASLQDIAHDLGYTPNYLSRLIKQQTGKTFSRLVLESRLQMVCMLLETSDKSLQAICDEAGFYDVSNLCKAFKREYGTTPVTYRQNISLNPVATKRKRS</sequence>
<keyword evidence="2" id="KW-0238">DNA-binding</keyword>
<feature type="domain" description="HTH araC/xylS-type" evidence="4">
    <location>
        <begin position="223"/>
        <end position="320"/>
    </location>
</feature>
<keyword evidence="3" id="KW-0804">Transcription</keyword>
<dbReference type="InterPro" id="IPR018062">
    <property type="entry name" value="HTH_AraC-typ_CS"/>
</dbReference>
<dbReference type="Gene3D" id="1.10.10.60">
    <property type="entry name" value="Homeodomain-like"/>
    <property type="match status" value="2"/>
</dbReference>
<dbReference type="InterPro" id="IPR018060">
    <property type="entry name" value="HTH_AraC"/>
</dbReference>
<dbReference type="AlphaFoldDB" id="W0FQB2"/>
<dbReference type="InterPro" id="IPR011051">
    <property type="entry name" value="RmlC_Cupin_sf"/>
</dbReference>
<dbReference type="Pfam" id="PF12833">
    <property type="entry name" value="HTH_18"/>
    <property type="match status" value="1"/>
</dbReference>
<proteinExistence type="predicted"/>
<reference evidence="5" key="1">
    <citation type="journal article" date="2013" name="PLoS ONE">
        <title>Metagenomic insights into the carbohydrate-active enzymes carried by the microorganisms adhering to solid digesta in the rumen of cows.</title>
        <authorList>
            <person name="Wang L."/>
            <person name="Hatem A."/>
            <person name="Catalyurek U.V."/>
            <person name="Morrison M."/>
            <person name="Yu Z."/>
        </authorList>
    </citation>
    <scope>NUCLEOTIDE SEQUENCE</scope>
</reference>
<evidence type="ECO:0000259" key="4">
    <source>
        <dbReference type="PROSITE" id="PS01124"/>
    </source>
</evidence>
<dbReference type="InterPro" id="IPR003313">
    <property type="entry name" value="AraC-bd"/>
</dbReference>
<dbReference type="SUPFAM" id="SSF51182">
    <property type="entry name" value="RmlC-like cupins"/>
    <property type="match status" value="1"/>
</dbReference>
<name>W0FQB2_9BACT</name>
<dbReference type="PROSITE" id="PS00041">
    <property type="entry name" value="HTH_ARAC_FAMILY_1"/>
    <property type="match status" value="1"/>
</dbReference>
<dbReference type="PROSITE" id="PS01124">
    <property type="entry name" value="HTH_ARAC_FAMILY_2"/>
    <property type="match status" value="1"/>
</dbReference>
<evidence type="ECO:0000256" key="3">
    <source>
        <dbReference type="ARBA" id="ARBA00023163"/>
    </source>
</evidence>
<keyword evidence="1" id="KW-0805">Transcription regulation</keyword>
<dbReference type="GO" id="GO:0003700">
    <property type="term" value="F:DNA-binding transcription factor activity"/>
    <property type="evidence" value="ECO:0007669"/>
    <property type="project" value="InterPro"/>
</dbReference>
<evidence type="ECO:0000256" key="2">
    <source>
        <dbReference type="ARBA" id="ARBA00023125"/>
    </source>
</evidence>
<dbReference type="SMART" id="SM00342">
    <property type="entry name" value="HTH_ARAC"/>
    <property type="match status" value="1"/>
</dbReference>
<dbReference type="SUPFAM" id="SSF46689">
    <property type="entry name" value="Homeodomain-like"/>
    <property type="match status" value="1"/>
</dbReference>
<dbReference type="Pfam" id="PF02311">
    <property type="entry name" value="AraC_binding"/>
    <property type="match status" value="1"/>
</dbReference>
<dbReference type="EMBL" id="KC246823">
    <property type="protein sequence ID" value="AHF25190.1"/>
    <property type="molecule type" value="Genomic_DNA"/>
</dbReference>
<evidence type="ECO:0000313" key="5">
    <source>
        <dbReference type="EMBL" id="AHF25190.1"/>
    </source>
</evidence>
<organism evidence="5">
    <name type="scientific">uncultured bacterium Contig1578</name>
    <dbReference type="NCBI Taxonomy" id="1393460"/>
    <lineage>
        <taxon>Bacteria</taxon>
        <taxon>environmental samples</taxon>
    </lineage>
</organism>
<dbReference type="InterPro" id="IPR009057">
    <property type="entry name" value="Homeodomain-like_sf"/>
</dbReference>
<dbReference type="PANTHER" id="PTHR43280">
    <property type="entry name" value="ARAC-FAMILY TRANSCRIPTIONAL REGULATOR"/>
    <property type="match status" value="1"/>
</dbReference>
<evidence type="ECO:0000256" key="1">
    <source>
        <dbReference type="ARBA" id="ARBA00023015"/>
    </source>
</evidence>
<protein>
    <recommendedName>
        <fullName evidence="4">HTH araC/xylS-type domain-containing protein</fullName>
    </recommendedName>
</protein>
<dbReference type="GO" id="GO:0043565">
    <property type="term" value="F:sequence-specific DNA binding"/>
    <property type="evidence" value="ECO:0007669"/>
    <property type="project" value="InterPro"/>
</dbReference>
<dbReference type="InterPro" id="IPR014710">
    <property type="entry name" value="RmlC-like_jellyroll"/>
</dbReference>
<accession>W0FQB2</accession>
<dbReference type="Gene3D" id="2.60.120.10">
    <property type="entry name" value="Jelly Rolls"/>
    <property type="match status" value="1"/>
</dbReference>
<dbReference type="PANTHER" id="PTHR43280:SF2">
    <property type="entry name" value="HTH-TYPE TRANSCRIPTIONAL REGULATOR EXSA"/>
    <property type="match status" value="1"/>
</dbReference>